<protein>
    <submittedName>
        <fullName evidence="1">Uncharacterized protein</fullName>
    </submittedName>
</protein>
<dbReference type="RefSeq" id="WP_324269862.1">
    <property type="nucleotide sequence ID" value="NZ_JAWLNX010000048.1"/>
</dbReference>
<comment type="caution">
    <text evidence="1">The sequence shown here is derived from an EMBL/GenBank/DDBJ whole genome shotgun (WGS) entry which is preliminary data.</text>
</comment>
<proteinExistence type="predicted"/>
<dbReference type="EMBL" id="JAWLNX010000048">
    <property type="protein sequence ID" value="MEB3372444.1"/>
    <property type="molecule type" value="Genomic_DNA"/>
</dbReference>
<dbReference type="Proteomes" id="UP001327093">
    <property type="component" value="Unassembled WGS sequence"/>
</dbReference>
<sequence>MHQPPRDLVDDIEQLLAPLAAPQEPSPAANGFWDVSGPEMMRAVLLDQDRIELIEIPRADPVPAIATRVGDTLAEVIQYTPDVLIWAGEDGSRTNDTATGLVCELIADVAEGTYASTELGRAHAQRLAVTPEFVPTLYGAVVLTGATGHGEPAPFTDTFGQWFAAILDQIDRTAARIQAHAAVEAILAVFGQSRAPRPHGEESDGPTRPR</sequence>
<keyword evidence="2" id="KW-1185">Reference proteome</keyword>
<name>A0ABU6ALL1_9PSEU</name>
<reference evidence="1 2" key="1">
    <citation type="submission" date="2023-10" db="EMBL/GenBank/DDBJ databases">
        <title>Saccharopolyspora sp. nov., isolated from mangrove soil.</title>
        <authorList>
            <person name="Lu Y."/>
            <person name="Liu W."/>
        </authorList>
    </citation>
    <scope>NUCLEOTIDE SEQUENCE [LARGE SCALE GENOMIC DNA]</scope>
    <source>
        <strain evidence="1 2">S2-29</strain>
    </source>
</reference>
<accession>A0ABU6ALL1</accession>
<evidence type="ECO:0000313" key="2">
    <source>
        <dbReference type="Proteomes" id="UP001327093"/>
    </source>
</evidence>
<evidence type="ECO:0000313" key="1">
    <source>
        <dbReference type="EMBL" id="MEB3372444.1"/>
    </source>
</evidence>
<gene>
    <name evidence="1" type="ORF">R4I43_34105</name>
</gene>
<organism evidence="1 2">
    <name type="scientific">Saccharopolyspora mangrovi</name>
    <dbReference type="NCBI Taxonomy" id="3082379"/>
    <lineage>
        <taxon>Bacteria</taxon>
        <taxon>Bacillati</taxon>
        <taxon>Actinomycetota</taxon>
        <taxon>Actinomycetes</taxon>
        <taxon>Pseudonocardiales</taxon>
        <taxon>Pseudonocardiaceae</taxon>
        <taxon>Saccharopolyspora</taxon>
    </lineage>
</organism>